<dbReference type="AlphaFoldDB" id="A0A418WZ06"/>
<accession>A0A418WZ06</accession>
<reference evidence="1 2" key="1">
    <citation type="submission" date="2018-09" db="EMBL/GenBank/DDBJ databases">
        <authorList>
            <person name="Zhu H."/>
        </authorList>
    </citation>
    <scope>NUCLEOTIDE SEQUENCE [LARGE SCALE GENOMIC DNA]</scope>
    <source>
        <strain evidence="1 2">K2R10-39</strain>
    </source>
</reference>
<keyword evidence="2" id="KW-1185">Reference proteome</keyword>
<sequence length="268" mass="29220">MIELLIVAGFVLVPLFLAIPLVGKYLDMRAAAVQTSRYAAWERTVWFGGDAASSIGWFGVDRKWQANAKSDDQIRRELGVRYLSETGPADAFSNNDRNAGDFSGGSKMLWQDRNGQKLLANYSDIQNSVSNSQAPGTLNKILDPIANFAATLGPFTLEMNGEYAATVTIKVKDIDYDHFLAKASTANFSETNVLLANGWSANGPDDPAKTSTKQQTKGLVPFSIFTAELGGVPIMEYLQTAVSVFLPEFSKLELGKIEPDKVPADRLK</sequence>
<evidence type="ECO:0000313" key="1">
    <source>
        <dbReference type="EMBL" id="RJG05333.1"/>
    </source>
</evidence>
<protein>
    <submittedName>
        <fullName evidence="1">Uncharacterized protein</fullName>
    </submittedName>
</protein>
<comment type="caution">
    <text evidence="1">The sequence shown here is derived from an EMBL/GenBank/DDBJ whole genome shotgun (WGS) entry which is preliminary data.</text>
</comment>
<dbReference type="Proteomes" id="UP000285190">
    <property type="component" value="Unassembled WGS sequence"/>
</dbReference>
<gene>
    <name evidence="1" type="ORF">D3870_04245</name>
</gene>
<organism evidence="1 2">
    <name type="scientific">Noviherbaspirillum cavernae</name>
    <dbReference type="NCBI Taxonomy" id="2320862"/>
    <lineage>
        <taxon>Bacteria</taxon>
        <taxon>Pseudomonadati</taxon>
        <taxon>Pseudomonadota</taxon>
        <taxon>Betaproteobacteria</taxon>
        <taxon>Burkholderiales</taxon>
        <taxon>Oxalobacteraceae</taxon>
        <taxon>Noviherbaspirillum</taxon>
    </lineage>
</organism>
<name>A0A418WZ06_9BURK</name>
<dbReference type="EMBL" id="QYUN01000002">
    <property type="protein sequence ID" value="RJG05333.1"/>
    <property type="molecule type" value="Genomic_DNA"/>
</dbReference>
<evidence type="ECO:0000313" key="2">
    <source>
        <dbReference type="Proteomes" id="UP000285190"/>
    </source>
</evidence>
<proteinExistence type="predicted"/>